<dbReference type="Proteomes" id="UP000316292">
    <property type="component" value="Unassembled WGS sequence"/>
</dbReference>
<feature type="region of interest" description="Disordered" evidence="1">
    <location>
        <begin position="1"/>
        <end position="54"/>
    </location>
</feature>
<name>A0A538SAA6_UNCEI</name>
<organism evidence="2 3">
    <name type="scientific">Eiseniibacteriota bacterium</name>
    <dbReference type="NCBI Taxonomy" id="2212470"/>
    <lineage>
        <taxon>Bacteria</taxon>
        <taxon>Candidatus Eiseniibacteriota</taxon>
    </lineage>
</organism>
<dbReference type="Gene3D" id="3.10.170.10">
    <property type="match status" value="1"/>
</dbReference>
<accession>A0A538SAA6</accession>
<comment type="caution">
    <text evidence="2">The sequence shown here is derived from an EMBL/GenBank/DDBJ whole genome shotgun (WGS) entry which is preliminary data.</text>
</comment>
<evidence type="ECO:0000313" key="2">
    <source>
        <dbReference type="EMBL" id="TMQ48310.1"/>
    </source>
</evidence>
<dbReference type="SUPFAM" id="SSF55486">
    <property type="entry name" value="Metalloproteases ('zincins'), catalytic domain"/>
    <property type="match status" value="1"/>
</dbReference>
<proteinExistence type="predicted"/>
<reference evidence="2 3" key="1">
    <citation type="journal article" date="2019" name="Nat. Microbiol.">
        <title>Mediterranean grassland soil C-N compound turnover is dependent on rainfall and depth, and is mediated by genomically divergent microorganisms.</title>
        <authorList>
            <person name="Diamond S."/>
            <person name="Andeer P.F."/>
            <person name="Li Z."/>
            <person name="Crits-Christoph A."/>
            <person name="Burstein D."/>
            <person name="Anantharaman K."/>
            <person name="Lane K.R."/>
            <person name="Thomas B.C."/>
            <person name="Pan C."/>
            <person name="Northen T.R."/>
            <person name="Banfield J.F."/>
        </authorList>
    </citation>
    <scope>NUCLEOTIDE SEQUENCE [LARGE SCALE GENOMIC DNA]</scope>
    <source>
        <strain evidence="2">WS_1</strain>
    </source>
</reference>
<evidence type="ECO:0000313" key="3">
    <source>
        <dbReference type="Proteomes" id="UP000316292"/>
    </source>
</evidence>
<dbReference type="AlphaFoldDB" id="A0A538SAA6"/>
<evidence type="ECO:0008006" key="4">
    <source>
        <dbReference type="Google" id="ProtNLM"/>
    </source>
</evidence>
<sequence>MSRVKASGGRSRKGRAEPPTIRFYPNDPDAPVGLESVTPVEPDPSEPSFTIEGRRYAPAPYDPGTLAFQYWQGEVALARTIRVWEDLFERDFARWHEGRPLLVKLRAGKDLNAFYDRKSLQFFYDVDKKTKRYVYAAESLDVVAHEAGHAILDVYQPGFWSTPDLETASFHEAFADCSALLVTLTDPAVRHAVLAEADGSWEKSNQVSRLAEALGRAIYDNYGPGAISDPTRLRDARNTFRYVDPTTLPPGAGDTELAAEPHSFSRVFTGFFYDAFVRELVRVLKSVPGEEAIERARRLLGRLLARAIETLPPGHARYALVADRMRAMDQSEEGGVGTPSIEAACARHGIELPALAGVKKGRARQRSRKAAAAPGAPSPTLLRALDPDRPGGLAALRAALRLDPGAKLERRLTPLPRREGVREQLLHAHHYTVRSKALGALSGITVRVPCGCTLTRGPSGEIESLTLAPHPDPTPAEVLRIVRPWVKRGAIHPKRGLRASARELFLEKKPFRLTKEGLLERVYFDWHGSTRNP</sequence>
<feature type="region of interest" description="Disordered" evidence="1">
    <location>
        <begin position="363"/>
        <end position="385"/>
    </location>
</feature>
<evidence type="ECO:0000256" key="1">
    <source>
        <dbReference type="SAM" id="MobiDB-lite"/>
    </source>
</evidence>
<protein>
    <recommendedName>
        <fullName evidence="4">Peptidase M4 domain-containing protein</fullName>
    </recommendedName>
</protein>
<dbReference type="EMBL" id="VBOR01000080">
    <property type="protein sequence ID" value="TMQ48310.1"/>
    <property type="molecule type" value="Genomic_DNA"/>
</dbReference>
<gene>
    <name evidence="2" type="ORF">E6K71_07575</name>
</gene>